<reference evidence="1" key="1">
    <citation type="submission" date="2021-01" db="EMBL/GenBank/DDBJ databases">
        <title>Genome sequence of strain Noviherbaspirillum sp. DKR-6.</title>
        <authorList>
            <person name="Chaudhary D.K."/>
        </authorList>
    </citation>
    <scope>NUCLEOTIDE SEQUENCE</scope>
    <source>
        <strain evidence="1">DKR-6</strain>
    </source>
</reference>
<proteinExistence type="predicted"/>
<dbReference type="RefSeq" id="WP_200598573.1">
    <property type="nucleotide sequence ID" value="NZ_JAEPBG010000043.1"/>
</dbReference>
<sequence length="68" mass="7662">MKFRIATFTQHVTGIGIIAETPSRESRSRPVPQRDASTREMFAKLRNQEFSADSVHQAFTKALAVKRG</sequence>
<comment type="caution">
    <text evidence="1">The sequence shown here is derived from an EMBL/GenBank/DDBJ whole genome shotgun (WGS) entry which is preliminary data.</text>
</comment>
<protein>
    <submittedName>
        <fullName evidence="1">Uncharacterized protein</fullName>
    </submittedName>
</protein>
<gene>
    <name evidence="1" type="ORF">JJB74_31810</name>
</gene>
<dbReference type="Proteomes" id="UP000622890">
    <property type="component" value="Unassembled WGS sequence"/>
</dbReference>
<evidence type="ECO:0000313" key="1">
    <source>
        <dbReference type="EMBL" id="MBK4739203.1"/>
    </source>
</evidence>
<evidence type="ECO:0000313" key="2">
    <source>
        <dbReference type="Proteomes" id="UP000622890"/>
    </source>
</evidence>
<accession>A0A934T0C9</accession>
<organism evidence="1 2">
    <name type="scientific">Noviherbaspirillum pedocola</name>
    <dbReference type="NCBI Taxonomy" id="2801341"/>
    <lineage>
        <taxon>Bacteria</taxon>
        <taxon>Pseudomonadati</taxon>
        <taxon>Pseudomonadota</taxon>
        <taxon>Betaproteobacteria</taxon>
        <taxon>Burkholderiales</taxon>
        <taxon>Oxalobacteraceae</taxon>
        <taxon>Noviherbaspirillum</taxon>
    </lineage>
</organism>
<keyword evidence="2" id="KW-1185">Reference proteome</keyword>
<name>A0A934T0C9_9BURK</name>
<dbReference type="EMBL" id="JAEPBG010000043">
    <property type="protein sequence ID" value="MBK4739203.1"/>
    <property type="molecule type" value="Genomic_DNA"/>
</dbReference>
<dbReference type="AlphaFoldDB" id="A0A934T0C9"/>